<feature type="region of interest" description="Disordered" evidence="1">
    <location>
        <begin position="194"/>
        <end position="217"/>
    </location>
</feature>
<evidence type="ECO:0000256" key="1">
    <source>
        <dbReference type="SAM" id="MobiDB-lite"/>
    </source>
</evidence>
<evidence type="ECO:0000313" key="2">
    <source>
        <dbReference type="EMBL" id="GAA5215648.1"/>
    </source>
</evidence>
<dbReference type="Proteomes" id="UP001499878">
    <property type="component" value="Unassembled WGS sequence"/>
</dbReference>
<dbReference type="CDD" id="cd07812">
    <property type="entry name" value="SRPBCC"/>
    <property type="match status" value="1"/>
</dbReference>
<sequence length="217" mass="23361">MQGLSGELVRRAAGDGTEGAEEPALVGRSRTGHSVLRPCSDGFWMWEARVAVRHRLIQASPAAVWDVLADGDRYVEWVVGPSEVIPKSGEWPRVGATIAYEVRLGPVRLNNESVVRHCVEGSVLELEAKAGRLGTARIAIELRPWGEQCLVIVDEHPLRGPGGLLHNVGVEALIQVRHRAMLARLAKLCESEAGEQCRPDPAESTGSVDFGPGAGRA</sequence>
<gene>
    <name evidence="2" type="ORF">GCM10023323_65540</name>
</gene>
<protein>
    <submittedName>
        <fullName evidence="2">SRPBCC family protein</fullName>
    </submittedName>
</protein>
<organism evidence="2 3">
    <name type="scientific">Streptomyces thinghirensis</name>
    <dbReference type="NCBI Taxonomy" id="551547"/>
    <lineage>
        <taxon>Bacteria</taxon>
        <taxon>Bacillati</taxon>
        <taxon>Actinomycetota</taxon>
        <taxon>Actinomycetes</taxon>
        <taxon>Kitasatosporales</taxon>
        <taxon>Streptomycetaceae</taxon>
        <taxon>Streptomyces</taxon>
    </lineage>
</organism>
<evidence type="ECO:0000313" key="3">
    <source>
        <dbReference type="Proteomes" id="UP001499878"/>
    </source>
</evidence>
<dbReference type="Pfam" id="PF10604">
    <property type="entry name" value="Polyketide_cyc2"/>
    <property type="match status" value="1"/>
</dbReference>
<keyword evidence="3" id="KW-1185">Reference proteome</keyword>
<comment type="caution">
    <text evidence="2">The sequence shown here is derived from an EMBL/GenBank/DDBJ whole genome shotgun (WGS) entry which is preliminary data.</text>
</comment>
<accession>A0ABP9TEW0</accession>
<reference evidence="3" key="1">
    <citation type="journal article" date="2019" name="Int. J. Syst. Evol. Microbiol.">
        <title>The Global Catalogue of Microorganisms (GCM) 10K type strain sequencing project: providing services to taxonomists for standard genome sequencing and annotation.</title>
        <authorList>
            <consortium name="The Broad Institute Genomics Platform"/>
            <consortium name="The Broad Institute Genome Sequencing Center for Infectious Disease"/>
            <person name="Wu L."/>
            <person name="Ma J."/>
        </authorList>
    </citation>
    <scope>NUCLEOTIDE SEQUENCE [LARGE SCALE GENOMIC DNA]</scope>
    <source>
        <strain evidence="3">JCM 18306</strain>
    </source>
</reference>
<dbReference type="SUPFAM" id="SSF55961">
    <property type="entry name" value="Bet v1-like"/>
    <property type="match status" value="1"/>
</dbReference>
<proteinExistence type="predicted"/>
<dbReference type="EMBL" id="BAABJR010000022">
    <property type="protein sequence ID" value="GAA5215648.1"/>
    <property type="molecule type" value="Genomic_DNA"/>
</dbReference>
<dbReference type="Gene3D" id="3.30.530.20">
    <property type="match status" value="1"/>
</dbReference>
<name>A0ABP9TEW0_9ACTN</name>
<dbReference type="InterPro" id="IPR019587">
    <property type="entry name" value="Polyketide_cyclase/dehydratase"/>
</dbReference>
<dbReference type="InterPro" id="IPR023393">
    <property type="entry name" value="START-like_dom_sf"/>
</dbReference>